<name>A0A7X0ME63_9HYPH</name>
<dbReference type="Pfam" id="PF11154">
    <property type="entry name" value="DUF2934"/>
    <property type="match status" value="1"/>
</dbReference>
<dbReference type="EMBL" id="JACHBG010000012">
    <property type="protein sequence ID" value="MBB6487161.1"/>
    <property type="molecule type" value="Genomic_DNA"/>
</dbReference>
<protein>
    <recommendedName>
        <fullName evidence="3">DUF2934 domain-containing protein</fullName>
    </recommendedName>
</protein>
<dbReference type="InterPro" id="IPR021327">
    <property type="entry name" value="DUF2934"/>
</dbReference>
<dbReference type="RefSeq" id="WP_184707760.1">
    <property type="nucleotide sequence ID" value="NZ_JACHBG010000012.1"/>
</dbReference>
<accession>A0A7X0ME63</accession>
<evidence type="ECO:0000313" key="1">
    <source>
        <dbReference type="EMBL" id="MBB6487161.1"/>
    </source>
</evidence>
<evidence type="ECO:0000313" key="2">
    <source>
        <dbReference type="Proteomes" id="UP000565576"/>
    </source>
</evidence>
<sequence length="90" mass="10035">MLESRDEWIKKRAYAIWEEEGYPTGRDVTHWQQASSERIALEKSVGKESKLGAKSKAKRQPTVAVAAVVEEAADKPTARRTPKKAVKAKA</sequence>
<dbReference type="AlphaFoldDB" id="A0A7X0ME63"/>
<organism evidence="1 2">
    <name type="scientific">Rhizobium lusitanum</name>
    <dbReference type="NCBI Taxonomy" id="293958"/>
    <lineage>
        <taxon>Bacteria</taxon>
        <taxon>Pseudomonadati</taxon>
        <taxon>Pseudomonadota</taxon>
        <taxon>Alphaproteobacteria</taxon>
        <taxon>Hyphomicrobiales</taxon>
        <taxon>Rhizobiaceae</taxon>
        <taxon>Rhizobium/Agrobacterium group</taxon>
        <taxon>Rhizobium</taxon>
    </lineage>
</organism>
<gene>
    <name evidence="1" type="ORF">GGD46_004462</name>
</gene>
<reference evidence="1 2" key="1">
    <citation type="submission" date="2020-08" db="EMBL/GenBank/DDBJ databases">
        <title>Genomic Encyclopedia of Type Strains, Phase IV (KMG-V): Genome sequencing to study the core and pangenomes of soil and plant-associated prokaryotes.</title>
        <authorList>
            <person name="Whitman W."/>
        </authorList>
    </citation>
    <scope>NUCLEOTIDE SEQUENCE [LARGE SCALE GENOMIC DNA]</scope>
    <source>
        <strain evidence="1 2">SEMIA 4060</strain>
    </source>
</reference>
<dbReference type="Proteomes" id="UP000565576">
    <property type="component" value="Unassembled WGS sequence"/>
</dbReference>
<comment type="caution">
    <text evidence="1">The sequence shown here is derived from an EMBL/GenBank/DDBJ whole genome shotgun (WGS) entry which is preliminary data.</text>
</comment>
<evidence type="ECO:0008006" key="3">
    <source>
        <dbReference type="Google" id="ProtNLM"/>
    </source>
</evidence>
<proteinExistence type="predicted"/>